<comment type="caution">
    <text evidence="1">The sequence shown here is derived from an EMBL/GenBank/DDBJ whole genome shotgun (WGS) entry which is preliminary data.</text>
</comment>
<dbReference type="EMBL" id="WBNN01091887">
    <property type="protein sequence ID" value="NXQ09555.1"/>
    <property type="molecule type" value="Genomic_DNA"/>
</dbReference>
<name>A0A852ETA7_VIDMA</name>
<feature type="non-terminal residue" evidence="1">
    <location>
        <position position="94"/>
    </location>
</feature>
<dbReference type="Proteomes" id="UP000656497">
    <property type="component" value="Unassembled WGS sequence"/>
</dbReference>
<gene>
    <name evidence="1" type="primary">Po22</name>
    <name evidence="1" type="ORF">VIDMAC_R14801</name>
</gene>
<reference evidence="1" key="1">
    <citation type="submission" date="2019-09" db="EMBL/GenBank/DDBJ databases">
        <title>Bird 10,000 Genomes (B10K) Project - Family phase.</title>
        <authorList>
            <person name="Zhang G."/>
        </authorList>
    </citation>
    <scope>NUCLEOTIDE SEQUENCE</scope>
    <source>
        <strain evidence="1">B10K-DU-002-50</strain>
        <tissue evidence="1">Muscle</tissue>
    </source>
</reference>
<dbReference type="AlphaFoldDB" id="A0A852ETA7"/>
<accession>A0A852ETA7</accession>
<proteinExistence type="predicted"/>
<evidence type="ECO:0000313" key="1">
    <source>
        <dbReference type="EMBL" id="NXQ09555.1"/>
    </source>
</evidence>
<protein>
    <submittedName>
        <fullName evidence="1">PO22 protein</fullName>
    </submittedName>
</protein>
<sequence>ILTAKLSKACPLNPRQRGCVRAVGCSEDLKLLQTIIWWAKREHKALGVVFVDIATAFDTISHQHILRALQQREVVPHIINLVSNMYENICTNIK</sequence>
<organism evidence="1 2">
    <name type="scientific">Vidua macroura</name>
    <name type="common">Pin-tailed whydah</name>
    <dbReference type="NCBI Taxonomy" id="187451"/>
    <lineage>
        <taxon>Eukaryota</taxon>
        <taxon>Metazoa</taxon>
        <taxon>Chordata</taxon>
        <taxon>Craniata</taxon>
        <taxon>Vertebrata</taxon>
        <taxon>Euteleostomi</taxon>
        <taxon>Archelosauria</taxon>
        <taxon>Archosauria</taxon>
        <taxon>Dinosauria</taxon>
        <taxon>Saurischia</taxon>
        <taxon>Theropoda</taxon>
        <taxon>Coelurosauria</taxon>
        <taxon>Aves</taxon>
        <taxon>Neognathae</taxon>
        <taxon>Neoaves</taxon>
        <taxon>Telluraves</taxon>
        <taxon>Australaves</taxon>
        <taxon>Passeriformes</taxon>
        <taxon>Passeroidea</taxon>
        <taxon>Estrildidae</taxon>
        <taxon>Viduinae</taxon>
        <taxon>Vidua</taxon>
    </lineage>
</organism>
<evidence type="ECO:0000313" key="2">
    <source>
        <dbReference type="Proteomes" id="UP000656497"/>
    </source>
</evidence>
<feature type="non-terminal residue" evidence="1">
    <location>
        <position position="1"/>
    </location>
</feature>
<keyword evidence="2" id="KW-1185">Reference proteome</keyword>